<proteinExistence type="predicted"/>
<protein>
    <submittedName>
        <fullName evidence="1">Uncharacterized protein</fullName>
    </submittedName>
</protein>
<name>A0A316HA21_9SPHI</name>
<reference evidence="1 2" key="1">
    <citation type="submission" date="2018-05" db="EMBL/GenBank/DDBJ databases">
        <title>Genomic Encyclopedia of Archaeal and Bacterial Type Strains, Phase II (KMG-II): from individual species to whole genera.</title>
        <authorList>
            <person name="Goeker M."/>
        </authorList>
    </citation>
    <scope>NUCLEOTIDE SEQUENCE [LARGE SCALE GENOMIC DNA]</scope>
    <source>
        <strain evidence="1 2">DSM 19975</strain>
    </source>
</reference>
<accession>A0A316HA21</accession>
<keyword evidence="2" id="KW-1185">Reference proteome</keyword>
<sequence>MISFGLVITAIWSQAQELPLASIPPKDSLIKYIGTRQNVIGKIYGGKYLDKHQLTLLYLGASNRNQVLTIVIKGDDRNKFRQAPEVLFKDKVVVVKGITSTYEGKLQIVVSDTSQIAITGKVRRNY</sequence>
<organism evidence="1 2">
    <name type="scientific">Mucilaginibacter oryzae</name>
    <dbReference type="NCBI Taxonomy" id="468058"/>
    <lineage>
        <taxon>Bacteria</taxon>
        <taxon>Pseudomonadati</taxon>
        <taxon>Bacteroidota</taxon>
        <taxon>Sphingobacteriia</taxon>
        <taxon>Sphingobacteriales</taxon>
        <taxon>Sphingobacteriaceae</taxon>
        <taxon>Mucilaginibacter</taxon>
    </lineage>
</organism>
<dbReference type="Proteomes" id="UP000245678">
    <property type="component" value="Unassembled WGS sequence"/>
</dbReference>
<dbReference type="EMBL" id="QGHA01000009">
    <property type="protein sequence ID" value="PWK74248.1"/>
    <property type="molecule type" value="Genomic_DNA"/>
</dbReference>
<evidence type="ECO:0000313" key="1">
    <source>
        <dbReference type="EMBL" id="PWK74248.1"/>
    </source>
</evidence>
<gene>
    <name evidence="1" type="ORF">LX99_04050</name>
</gene>
<comment type="caution">
    <text evidence="1">The sequence shown here is derived from an EMBL/GenBank/DDBJ whole genome shotgun (WGS) entry which is preliminary data.</text>
</comment>
<evidence type="ECO:0000313" key="2">
    <source>
        <dbReference type="Proteomes" id="UP000245678"/>
    </source>
</evidence>
<dbReference type="AlphaFoldDB" id="A0A316HA21"/>